<dbReference type="InterPro" id="IPR007485">
    <property type="entry name" value="LPS_assembly_LptE"/>
</dbReference>
<comment type="function">
    <text evidence="6">Together with LptD, is involved in the assembly of lipopolysaccharide (LPS) at the surface of the outer membrane. Required for the proper assembly of LptD. Binds LPS and may serve as the LPS recognition site at the outer membrane.</text>
</comment>
<protein>
    <recommendedName>
        <fullName evidence="6">LPS-assembly lipoprotein LptE</fullName>
    </recommendedName>
</protein>
<keyword evidence="3 6" id="KW-0564">Palmitate</keyword>
<keyword evidence="2 6" id="KW-0472">Membrane</keyword>
<evidence type="ECO:0000313" key="8">
    <source>
        <dbReference type="EMBL" id="SDW76661.1"/>
    </source>
</evidence>
<keyword evidence="9" id="KW-1185">Reference proteome</keyword>
<dbReference type="PANTHER" id="PTHR38098:SF1">
    <property type="entry name" value="LPS-ASSEMBLY LIPOPROTEIN LPTE"/>
    <property type="match status" value="1"/>
</dbReference>
<dbReference type="STRING" id="1007099.SAMN05216287_1462"/>
<dbReference type="GO" id="GO:0001530">
    <property type="term" value="F:lipopolysaccharide binding"/>
    <property type="evidence" value="ECO:0007669"/>
    <property type="project" value="TreeGrafter"/>
</dbReference>
<evidence type="ECO:0000313" key="9">
    <source>
        <dbReference type="Proteomes" id="UP000243778"/>
    </source>
</evidence>
<keyword evidence="1 6" id="KW-0732">Signal</keyword>
<evidence type="ECO:0000256" key="1">
    <source>
        <dbReference type="ARBA" id="ARBA00022729"/>
    </source>
</evidence>
<comment type="subcellular location">
    <subcellularLocation>
        <location evidence="6">Cell outer membrane</location>
        <topology evidence="6">Lipid-anchor</topology>
    </subcellularLocation>
</comment>
<dbReference type="PANTHER" id="PTHR38098">
    <property type="entry name" value="LPS-ASSEMBLY LIPOPROTEIN LPTE"/>
    <property type="match status" value="1"/>
</dbReference>
<dbReference type="Pfam" id="PF04390">
    <property type="entry name" value="LptE"/>
    <property type="match status" value="1"/>
</dbReference>
<gene>
    <name evidence="6" type="primary">lptE</name>
    <name evidence="8" type="ORF">SAMN05216287_1462</name>
</gene>
<reference evidence="9" key="1">
    <citation type="submission" date="2016-10" db="EMBL/GenBank/DDBJ databases">
        <authorList>
            <person name="Varghese N."/>
            <person name="Submissions S."/>
        </authorList>
    </citation>
    <scope>NUCLEOTIDE SEQUENCE [LARGE SCALE GENOMIC DNA]</scope>
    <source>
        <strain evidence="9">NRRL B-59562</strain>
    </source>
</reference>
<dbReference type="GO" id="GO:0043165">
    <property type="term" value="P:Gram-negative-bacterium-type cell outer membrane assembly"/>
    <property type="evidence" value="ECO:0007669"/>
    <property type="project" value="UniProtKB-UniRule"/>
</dbReference>
<dbReference type="Gene3D" id="3.30.160.150">
    <property type="entry name" value="Lipoprotein like domain"/>
    <property type="match status" value="1"/>
</dbReference>
<evidence type="ECO:0000256" key="5">
    <source>
        <dbReference type="ARBA" id="ARBA00023288"/>
    </source>
</evidence>
<keyword evidence="5 6" id="KW-0449">Lipoprotein</keyword>
<keyword evidence="4 6" id="KW-0998">Cell outer membrane</keyword>
<evidence type="ECO:0000256" key="4">
    <source>
        <dbReference type="ARBA" id="ARBA00023237"/>
    </source>
</evidence>
<dbReference type="HAMAP" id="MF_01186">
    <property type="entry name" value="LPS_assembly_LptE"/>
    <property type="match status" value="1"/>
</dbReference>
<dbReference type="PROSITE" id="PS51257">
    <property type="entry name" value="PROKAR_LIPOPROTEIN"/>
    <property type="match status" value="1"/>
</dbReference>
<accession>A0A1H2W7Z2</accession>
<evidence type="ECO:0000256" key="7">
    <source>
        <dbReference type="SAM" id="MobiDB-lite"/>
    </source>
</evidence>
<name>A0A1H2W7Z2_9PSED</name>
<dbReference type="GO" id="GO:0015920">
    <property type="term" value="P:lipopolysaccharide transport"/>
    <property type="evidence" value="ECO:0007669"/>
    <property type="project" value="TreeGrafter"/>
</dbReference>
<feature type="region of interest" description="Disordered" evidence="7">
    <location>
        <begin position="179"/>
        <end position="211"/>
    </location>
</feature>
<dbReference type="AlphaFoldDB" id="A0A1H2W7Z2"/>
<dbReference type="GO" id="GO:0009279">
    <property type="term" value="C:cell outer membrane"/>
    <property type="evidence" value="ECO:0007669"/>
    <property type="project" value="UniProtKB-SubCell"/>
</dbReference>
<sequence length="211" mass="23572">MPAKGIEEMLKRNLLLVGLTLLLSACGFQLRGTGETQFALKELDLQARDAYGEVAKQLTALLERSDVKVYQGAPYKLIIAREEEKQRTASYTSSARSAEYEISRTLHYQIRAGKDLVLLEDSVEVQQTYVHDQNNLIGSSQEGQQLRAEMTRELVQQLALRLQLLSPDRLAQLQEAAEARARAEAEAAEAERRARAAVPQQSPIELPIPTK</sequence>
<evidence type="ECO:0000256" key="2">
    <source>
        <dbReference type="ARBA" id="ARBA00023136"/>
    </source>
</evidence>
<evidence type="ECO:0000256" key="6">
    <source>
        <dbReference type="HAMAP-Rule" id="MF_01186"/>
    </source>
</evidence>
<feature type="compositionally biased region" description="Basic and acidic residues" evidence="7">
    <location>
        <begin position="179"/>
        <end position="194"/>
    </location>
</feature>
<dbReference type="Proteomes" id="UP000243778">
    <property type="component" value="Unassembled WGS sequence"/>
</dbReference>
<comment type="subunit">
    <text evidence="6">Component of the lipopolysaccharide transport and assembly complex. Interacts with LptD.</text>
</comment>
<dbReference type="EMBL" id="FNNU01000002">
    <property type="protein sequence ID" value="SDW76661.1"/>
    <property type="molecule type" value="Genomic_DNA"/>
</dbReference>
<proteinExistence type="inferred from homology"/>
<dbReference type="GO" id="GO:1990351">
    <property type="term" value="C:transporter complex"/>
    <property type="evidence" value="ECO:0007669"/>
    <property type="project" value="TreeGrafter"/>
</dbReference>
<comment type="similarity">
    <text evidence="6">Belongs to the LptE lipoprotein family.</text>
</comment>
<organism evidence="8 9">
    <name type="scientific">Pseudomonas kuykendallii</name>
    <dbReference type="NCBI Taxonomy" id="1007099"/>
    <lineage>
        <taxon>Bacteria</taxon>
        <taxon>Pseudomonadati</taxon>
        <taxon>Pseudomonadota</taxon>
        <taxon>Gammaproteobacteria</taxon>
        <taxon>Pseudomonadales</taxon>
        <taxon>Pseudomonadaceae</taxon>
        <taxon>Pseudomonas</taxon>
    </lineage>
</organism>
<evidence type="ECO:0000256" key="3">
    <source>
        <dbReference type="ARBA" id="ARBA00023139"/>
    </source>
</evidence>